<feature type="transmembrane region" description="Helical" evidence="9">
    <location>
        <begin position="130"/>
        <end position="150"/>
    </location>
</feature>
<dbReference type="EMBL" id="FNDU01000015">
    <property type="protein sequence ID" value="SDI92746.1"/>
    <property type="molecule type" value="Genomic_DNA"/>
</dbReference>
<accession>A0A1G8PK75</accession>
<evidence type="ECO:0000256" key="6">
    <source>
        <dbReference type="ARBA" id="ARBA00022989"/>
    </source>
</evidence>
<reference evidence="11 12" key="1">
    <citation type="submission" date="2016-10" db="EMBL/GenBank/DDBJ databases">
        <authorList>
            <person name="de Groot N.N."/>
        </authorList>
    </citation>
    <scope>NUCLEOTIDE SEQUENCE [LARGE SCALE GENOMIC DNA]</scope>
    <source>
        <strain evidence="12">P4B,CCM 7963,CECT 7998,DSM 25260,IBRC-M 10614,KCTC 13821</strain>
    </source>
</reference>
<keyword evidence="2" id="KW-0813">Transport</keyword>
<dbReference type="GO" id="GO:0015740">
    <property type="term" value="P:C4-dicarboxylate transport"/>
    <property type="evidence" value="ECO:0007669"/>
    <property type="project" value="TreeGrafter"/>
</dbReference>
<evidence type="ECO:0000256" key="1">
    <source>
        <dbReference type="ARBA" id="ARBA00004429"/>
    </source>
</evidence>
<keyword evidence="7 9" id="KW-0472">Membrane</keyword>
<dbReference type="GO" id="GO:0005886">
    <property type="term" value="C:plasma membrane"/>
    <property type="evidence" value="ECO:0007669"/>
    <property type="project" value="UniProtKB-SubCell"/>
</dbReference>
<evidence type="ECO:0000256" key="4">
    <source>
        <dbReference type="ARBA" id="ARBA00022519"/>
    </source>
</evidence>
<evidence type="ECO:0000256" key="2">
    <source>
        <dbReference type="ARBA" id="ARBA00022448"/>
    </source>
</evidence>
<dbReference type="RefSeq" id="WP_091587382.1">
    <property type="nucleotide sequence ID" value="NZ_FNDU01000015.1"/>
</dbReference>
<dbReference type="OrthoDB" id="9815614at2"/>
<name>A0A1G8PK75_9BACI</name>
<evidence type="ECO:0000256" key="3">
    <source>
        <dbReference type="ARBA" id="ARBA00022475"/>
    </source>
</evidence>
<dbReference type="Pfam" id="PF04290">
    <property type="entry name" value="DctQ"/>
    <property type="match status" value="1"/>
</dbReference>
<keyword evidence="3" id="KW-1003">Cell membrane</keyword>
<evidence type="ECO:0000313" key="12">
    <source>
        <dbReference type="Proteomes" id="UP000199017"/>
    </source>
</evidence>
<dbReference type="InterPro" id="IPR055348">
    <property type="entry name" value="DctQ"/>
</dbReference>
<dbReference type="PANTHER" id="PTHR35011">
    <property type="entry name" value="2,3-DIKETO-L-GULONATE TRAP TRANSPORTER SMALL PERMEASE PROTEIN YIAM"/>
    <property type="match status" value="1"/>
</dbReference>
<feature type="transmembrane region" description="Helical" evidence="9">
    <location>
        <begin position="91"/>
        <end position="110"/>
    </location>
</feature>
<evidence type="ECO:0000259" key="10">
    <source>
        <dbReference type="Pfam" id="PF04290"/>
    </source>
</evidence>
<dbReference type="GO" id="GO:0022857">
    <property type="term" value="F:transmembrane transporter activity"/>
    <property type="evidence" value="ECO:0007669"/>
    <property type="project" value="TreeGrafter"/>
</dbReference>
<keyword evidence="5 9" id="KW-0812">Transmembrane</keyword>
<dbReference type="InterPro" id="IPR007387">
    <property type="entry name" value="TRAP_DctQ"/>
</dbReference>
<evidence type="ECO:0000256" key="9">
    <source>
        <dbReference type="SAM" id="Phobius"/>
    </source>
</evidence>
<dbReference type="PANTHER" id="PTHR35011:SF2">
    <property type="entry name" value="2,3-DIKETO-L-GULONATE TRAP TRANSPORTER SMALL PERMEASE PROTEIN YIAM"/>
    <property type="match status" value="1"/>
</dbReference>
<sequence length="168" mass="18779">MMNSALYSRLKNAYVKVENFVLITLLISLVALVFMEVIVRLFDHPTTWSVGIAQLIFMWVIFLGANQTLRKNAHIGIDVFTKMLPSKIQQYIEMISQVIILVFLSALVFYGFEMTFANTGRLITGTSIGYYSITLAVPVGAALMTITSISRMITLVKNSKNTENQSGL</sequence>
<keyword evidence="12" id="KW-1185">Reference proteome</keyword>
<proteinExistence type="inferred from homology"/>
<evidence type="ECO:0000256" key="8">
    <source>
        <dbReference type="ARBA" id="ARBA00038436"/>
    </source>
</evidence>
<comment type="subcellular location">
    <subcellularLocation>
        <location evidence="1">Cell inner membrane</location>
        <topology evidence="1">Multi-pass membrane protein</topology>
    </subcellularLocation>
</comment>
<feature type="transmembrane region" description="Helical" evidence="9">
    <location>
        <begin position="20"/>
        <end position="42"/>
    </location>
</feature>
<organism evidence="11 12">
    <name type="scientific">Alteribacillus bidgolensis</name>
    <dbReference type="NCBI Taxonomy" id="930129"/>
    <lineage>
        <taxon>Bacteria</taxon>
        <taxon>Bacillati</taxon>
        <taxon>Bacillota</taxon>
        <taxon>Bacilli</taxon>
        <taxon>Bacillales</taxon>
        <taxon>Bacillaceae</taxon>
        <taxon>Alteribacillus</taxon>
    </lineage>
</organism>
<keyword evidence="6 9" id="KW-1133">Transmembrane helix</keyword>
<keyword evidence="4" id="KW-0997">Cell inner membrane</keyword>
<feature type="domain" description="Tripartite ATP-independent periplasmic transporters DctQ component" evidence="10">
    <location>
        <begin position="29"/>
        <end position="157"/>
    </location>
</feature>
<protein>
    <submittedName>
        <fullName evidence="11">TRAP-type C4-dicarboxylate transport system, small permease component</fullName>
    </submittedName>
</protein>
<comment type="similarity">
    <text evidence="8">Belongs to the TRAP transporter small permease family.</text>
</comment>
<gene>
    <name evidence="11" type="ORF">SAMN05216352_1156</name>
</gene>
<dbReference type="AlphaFoldDB" id="A0A1G8PK75"/>
<feature type="transmembrane region" description="Helical" evidence="9">
    <location>
        <begin position="48"/>
        <end position="65"/>
    </location>
</feature>
<evidence type="ECO:0000256" key="5">
    <source>
        <dbReference type="ARBA" id="ARBA00022692"/>
    </source>
</evidence>
<evidence type="ECO:0000256" key="7">
    <source>
        <dbReference type="ARBA" id="ARBA00023136"/>
    </source>
</evidence>
<evidence type="ECO:0000313" key="11">
    <source>
        <dbReference type="EMBL" id="SDI92746.1"/>
    </source>
</evidence>
<dbReference type="Proteomes" id="UP000199017">
    <property type="component" value="Unassembled WGS sequence"/>
</dbReference>
<dbReference type="STRING" id="930129.SAMN05216352_1156"/>